<evidence type="ECO:0000256" key="5">
    <source>
        <dbReference type="ARBA" id="ARBA00023163"/>
    </source>
</evidence>
<dbReference type="Gene3D" id="1.10.1740.10">
    <property type="match status" value="1"/>
</dbReference>
<reference evidence="8" key="2">
    <citation type="submission" date="2021-04" db="EMBL/GenBank/DDBJ databases">
        <authorList>
            <person name="Gilroy R."/>
        </authorList>
    </citation>
    <scope>NUCLEOTIDE SEQUENCE</scope>
    <source>
        <strain evidence="8">USAMLcec2-132</strain>
    </source>
</reference>
<evidence type="ECO:0000256" key="1">
    <source>
        <dbReference type="ARBA" id="ARBA00010641"/>
    </source>
</evidence>
<evidence type="ECO:0000313" key="8">
    <source>
        <dbReference type="EMBL" id="HJC23899.1"/>
    </source>
</evidence>
<dbReference type="InterPro" id="IPR039425">
    <property type="entry name" value="RNA_pol_sigma-70-like"/>
</dbReference>
<evidence type="ECO:0000256" key="2">
    <source>
        <dbReference type="ARBA" id="ARBA00023015"/>
    </source>
</evidence>
<dbReference type="NCBIfam" id="TIGR02937">
    <property type="entry name" value="sigma70-ECF"/>
    <property type="match status" value="1"/>
</dbReference>
<dbReference type="PANTHER" id="PTHR43133">
    <property type="entry name" value="RNA POLYMERASE ECF-TYPE SIGMA FACTO"/>
    <property type="match status" value="1"/>
</dbReference>
<dbReference type="InterPro" id="IPR007627">
    <property type="entry name" value="RNA_pol_sigma70_r2"/>
</dbReference>
<feature type="domain" description="RNA polymerase sigma factor 70 region 4 type 2" evidence="7">
    <location>
        <begin position="103"/>
        <end position="154"/>
    </location>
</feature>
<comment type="caution">
    <text evidence="8">The sequence shown here is derived from an EMBL/GenBank/DDBJ whole genome shotgun (WGS) entry which is preliminary data.</text>
</comment>
<dbReference type="InterPro" id="IPR014284">
    <property type="entry name" value="RNA_pol_sigma-70_dom"/>
</dbReference>
<keyword evidence="4" id="KW-0238">DNA-binding</keyword>
<dbReference type="SUPFAM" id="SSF88659">
    <property type="entry name" value="Sigma3 and sigma4 domains of RNA polymerase sigma factors"/>
    <property type="match status" value="1"/>
</dbReference>
<evidence type="ECO:0000259" key="7">
    <source>
        <dbReference type="Pfam" id="PF08281"/>
    </source>
</evidence>
<gene>
    <name evidence="8" type="ORF">H9761_09360</name>
</gene>
<dbReference type="Gene3D" id="1.10.10.10">
    <property type="entry name" value="Winged helix-like DNA-binding domain superfamily/Winged helix DNA-binding domain"/>
    <property type="match status" value="1"/>
</dbReference>
<keyword evidence="5" id="KW-0804">Transcription</keyword>
<dbReference type="Pfam" id="PF08281">
    <property type="entry name" value="Sigma70_r4_2"/>
    <property type="match status" value="1"/>
</dbReference>
<dbReference type="AlphaFoldDB" id="A0A9D2NHM5"/>
<organism evidence="8 9">
    <name type="scientific">Candidatus Eisenbergiella merdavium</name>
    <dbReference type="NCBI Taxonomy" id="2838551"/>
    <lineage>
        <taxon>Bacteria</taxon>
        <taxon>Bacillati</taxon>
        <taxon>Bacillota</taxon>
        <taxon>Clostridia</taxon>
        <taxon>Lachnospirales</taxon>
        <taxon>Lachnospiraceae</taxon>
        <taxon>Eisenbergiella</taxon>
    </lineage>
</organism>
<accession>A0A9D2NHM5</accession>
<dbReference type="InterPro" id="IPR013324">
    <property type="entry name" value="RNA_pol_sigma_r3/r4-like"/>
</dbReference>
<dbReference type="GO" id="GO:0003677">
    <property type="term" value="F:DNA binding"/>
    <property type="evidence" value="ECO:0007669"/>
    <property type="project" value="UniProtKB-KW"/>
</dbReference>
<reference evidence="8" key="1">
    <citation type="journal article" date="2021" name="PeerJ">
        <title>Extensive microbial diversity within the chicken gut microbiome revealed by metagenomics and culture.</title>
        <authorList>
            <person name="Gilroy R."/>
            <person name="Ravi A."/>
            <person name="Getino M."/>
            <person name="Pursley I."/>
            <person name="Horton D.L."/>
            <person name="Alikhan N.F."/>
            <person name="Baker D."/>
            <person name="Gharbi K."/>
            <person name="Hall N."/>
            <person name="Watson M."/>
            <person name="Adriaenssens E.M."/>
            <person name="Foster-Nyarko E."/>
            <person name="Jarju S."/>
            <person name="Secka A."/>
            <person name="Antonio M."/>
            <person name="Oren A."/>
            <person name="Chaudhuri R.R."/>
            <person name="La Ragione R."/>
            <person name="Hildebrand F."/>
            <person name="Pallen M.J."/>
        </authorList>
    </citation>
    <scope>NUCLEOTIDE SEQUENCE</scope>
    <source>
        <strain evidence="8">USAMLcec2-132</strain>
    </source>
</reference>
<protein>
    <submittedName>
        <fullName evidence="8">RNA polymerase sigma factor</fullName>
    </submittedName>
</protein>
<evidence type="ECO:0000313" key="9">
    <source>
        <dbReference type="Proteomes" id="UP000823891"/>
    </source>
</evidence>
<sequence>MTEEEKKKRIYEEYQEKVRRYISGKVQNPHDAEDLVSCVFVKVYQKLDEFDETKASLSTWIYVITQRTVVDWFRTAKTASELSEAIPAAEDVEHSVFRGELLEALTRALKALPERERDLIILHYYTGYKLKEIAERMDISYTTAKVAHSSALGRLKRALAHYQDCV</sequence>
<evidence type="ECO:0000256" key="4">
    <source>
        <dbReference type="ARBA" id="ARBA00023125"/>
    </source>
</evidence>
<dbReference type="PANTHER" id="PTHR43133:SF8">
    <property type="entry name" value="RNA POLYMERASE SIGMA FACTOR HI_1459-RELATED"/>
    <property type="match status" value="1"/>
</dbReference>
<name>A0A9D2NHM5_9FIRM</name>
<dbReference type="GO" id="GO:0016987">
    <property type="term" value="F:sigma factor activity"/>
    <property type="evidence" value="ECO:0007669"/>
    <property type="project" value="UniProtKB-KW"/>
</dbReference>
<dbReference type="GO" id="GO:0006352">
    <property type="term" value="P:DNA-templated transcription initiation"/>
    <property type="evidence" value="ECO:0007669"/>
    <property type="project" value="InterPro"/>
</dbReference>
<dbReference type="Pfam" id="PF04542">
    <property type="entry name" value="Sigma70_r2"/>
    <property type="match status" value="1"/>
</dbReference>
<keyword evidence="2" id="KW-0805">Transcription regulation</keyword>
<dbReference type="CDD" id="cd06171">
    <property type="entry name" value="Sigma70_r4"/>
    <property type="match status" value="1"/>
</dbReference>
<dbReference type="Proteomes" id="UP000823891">
    <property type="component" value="Unassembled WGS sequence"/>
</dbReference>
<dbReference type="InterPro" id="IPR013249">
    <property type="entry name" value="RNA_pol_sigma70_r4_t2"/>
</dbReference>
<comment type="similarity">
    <text evidence="1">Belongs to the sigma-70 factor family. ECF subfamily.</text>
</comment>
<feature type="domain" description="RNA polymerase sigma-70 region 2" evidence="6">
    <location>
        <begin position="10"/>
        <end position="77"/>
    </location>
</feature>
<evidence type="ECO:0000256" key="3">
    <source>
        <dbReference type="ARBA" id="ARBA00023082"/>
    </source>
</evidence>
<dbReference type="EMBL" id="DWWS01000032">
    <property type="protein sequence ID" value="HJC23899.1"/>
    <property type="molecule type" value="Genomic_DNA"/>
</dbReference>
<keyword evidence="3" id="KW-0731">Sigma factor</keyword>
<dbReference type="InterPro" id="IPR036388">
    <property type="entry name" value="WH-like_DNA-bd_sf"/>
</dbReference>
<dbReference type="InterPro" id="IPR013325">
    <property type="entry name" value="RNA_pol_sigma_r2"/>
</dbReference>
<proteinExistence type="inferred from homology"/>
<dbReference type="SUPFAM" id="SSF88946">
    <property type="entry name" value="Sigma2 domain of RNA polymerase sigma factors"/>
    <property type="match status" value="1"/>
</dbReference>
<evidence type="ECO:0000259" key="6">
    <source>
        <dbReference type="Pfam" id="PF04542"/>
    </source>
</evidence>